<dbReference type="eggNOG" id="ENOG502RDR4">
    <property type="taxonomic scope" value="Eukaryota"/>
</dbReference>
<dbReference type="OMA" id="TLNINCK"/>
<reference evidence="2" key="1">
    <citation type="submission" date="2007-12" db="EMBL/GenBank/DDBJ databases">
        <title>Annotation of Entamoeba dispar SAW760.</title>
        <authorList>
            <person name="Lorenzi H."/>
            <person name="Inman J."/>
            <person name="Schobel S."/>
            <person name="Amedeo P."/>
            <person name="Caler E."/>
        </authorList>
    </citation>
    <scope>NUCLEOTIDE SEQUENCE [LARGE SCALE GENOMIC DNA]</scope>
    <source>
        <strain evidence="2">ATCC PRA-260 / SAW760</strain>
    </source>
</reference>
<organism evidence="2">
    <name type="scientific">Entamoeba dispar (strain ATCC PRA-260 / SAW760)</name>
    <dbReference type="NCBI Taxonomy" id="370354"/>
    <lineage>
        <taxon>Eukaryota</taxon>
        <taxon>Amoebozoa</taxon>
        <taxon>Evosea</taxon>
        <taxon>Archamoebae</taxon>
        <taxon>Mastigamoebida</taxon>
        <taxon>Entamoebidae</taxon>
        <taxon>Entamoeba</taxon>
    </lineage>
</organism>
<name>B0E6L1_ENTDS</name>
<sequence>MSDISFCQTHKILVYQDIIWNIELSERRTILVRSEIIDENKIIQCPTIIIEKYNKCYVLGYGQCRKDIPISSSIIKRTILSDVFWLKSTNYPGRIWVHRRFLMNEAEKIIQKLLSNTNIYIIYPGMESNITKPLFKRNNQIFKPIEQLNAENQTKSLFKPINNKLNNNIEVEPIYSLKEISNSIKTILPSLPNPLFTNLKEIKEEKKEEILHSFNSTKITLNINCKKQEKIKNLSVKIIKSIFTIGSEFLEPTLICLKVIAEGIFGTLNNFPLKIQSPEEMKGYTNDFIKIITNSFIKPESYLINGIFVFGIEYAQLKKIWDLRIKNKEIVNELIIDMKKYFQMISFCFTDSFKEYIEDVFKNSLILSEFDILYFFKSDIELFKWNIEQIEYLSKKFTYKQEIESAFVSKN</sequence>
<proteinExistence type="predicted"/>
<dbReference type="KEGG" id="edi:EDI_298490"/>
<protein>
    <submittedName>
        <fullName evidence="1">Uncharacterized protein</fullName>
    </submittedName>
</protein>
<dbReference type="OrthoDB" id="29174at2759"/>
<evidence type="ECO:0000313" key="2">
    <source>
        <dbReference type="Proteomes" id="UP000008076"/>
    </source>
</evidence>
<accession>B0E6L1</accession>
<evidence type="ECO:0000313" key="1">
    <source>
        <dbReference type="EMBL" id="EDR29844.1"/>
    </source>
</evidence>
<dbReference type="EMBL" id="DS547907">
    <property type="protein sequence ID" value="EDR29844.1"/>
    <property type="molecule type" value="Genomic_DNA"/>
</dbReference>
<dbReference type="GeneID" id="5878918"/>
<dbReference type="AlphaFoldDB" id="B0E6L1"/>
<dbReference type="RefSeq" id="XP_001734027.1">
    <property type="nucleotide sequence ID" value="XM_001733975.1"/>
</dbReference>
<keyword evidence="2" id="KW-1185">Reference proteome</keyword>
<dbReference type="Proteomes" id="UP000008076">
    <property type="component" value="Unassembled WGS sequence"/>
</dbReference>
<dbReference type="VEuPathDB" id="AmoebaDB:EDI_298490"/>
<gene>
    <name evidence="1" type="ORF">EDI_298490</name>
</gene>